<dbReference type="SUPFAM" id="SSF51998">
    <property type="entry name" value="PFL-like glycyl radical enzymes"/>
    <property type="match status" value="1"/>
</dbReference>
<gene>
    <name evidence="6" type="ORF">OBO34_08260</name>
</gene>
<dbReference type="PROSITE" id="PS51149">
    <property type="entry name" value="GLY_RADICAL_2"/>
    <property type="match status" value="1"/>
</dbReference>
<dbReference type="InterPro" id="IPR051215">
    <property type="entry name" value="GRE"/>
</dbReference>
<evidence type="ECO:0000259" key="4">
    <source>
        <dbReference type="PROSITE" id="PS51149"/>
    </source>
</evidence>
<sequence length="801" mass="89957">MNTENRTFSLEGENHFPRIEKLIEDYRKARPSVDIERARIYTESFKETEGEDIITRRAQAFKDYCEKREIRIADHQLIAGDVARIPRAGVVDPVFHCGWLSEELDTIATRKQDPYFISEEDKKELRETIFPYWKGKIVSELWLRQIPPYVREMAVKTGIIDVEIKTQSAAGETAPYWEKAMNTGLGQMEKELADAIDALDPIDPESYEKITFYKACKMTLEGLKHYILRFAGLAEEQADQAAGKRKEELERIAANCRYLSDNKPKTFWQGLQLTYFILAGCMMEGNGPSYSPGRMDQYLYPLYAKDMEEGRLTDAQTLELIEAFYVKTAESTWFLSANAAMYFAGYQPFHSIIVGGIDKRGKDATNQLSYLFITAKMDVQLHSPSLCARVHQQSPEELIAHIAKLARLGTGFPAIYNDEVAIKMMLLSGGTMEEARDYQMVGCVEPFMGGKMAKWSDGGHYNYAAAMEFVLHNGRSIINENKLLGLETGDPQDMTYDEIKDAVKQQLKYMIESISICANVNEKVCAELTPYPFISTFLEGTLHTGKDLTRGGVKYTIGPALIGTGIADLVNSLSAIKKHVFDDKTITMGELIQALKANFDGYEKIRLMLQNTTPMYGNDIEEVDALAGEMTDYAYSVISQCKSWRGPHFISGLYPVSSHVPHGLVVGALPYGRLSGKALADGCSPNGGTDHEGPTSVLKSVSRINHEVHTSGTLLNMKLDPQSVSGDLGIKRISDIIRTFVDLNIYHIQFNVVSRELLRAAQDKPEEHKSLIVRVAGYSAYFTELCEEMQDDIINRTIHQA</sequence>
<dbReference type="GO" id="GO:0005829">
    <property type="term" value="C:cytosol"/>
    <property type="evidence" value="ECO:0007669"/>
    <property type="project" value="TreeGrafter"/>
</dbReference>
<evidence type="ECO:0000256" key="3">
    <source>
        <dbReference type="PROSITE-ProRule" id="PRU00493"/>
    </source>
</evidence>
<dbReference type="InterPro" id="IPR001150">
    <property type="entry name" value="Gly_radical"/>
</dbReference>
<dbReference type="PROSITE" id="PS00850">
    <property type="entry name" value="GLY_RADICAL_1"/>
    <property type="match status" value="1"/>
</dbReference>
<dbReference type="GO" id="GO:0016829">
    <property type="term" value="F:lyase activity"/>
    <property type="evidence" value="ECO:0007669"/>
    <property type="project" value="UniProtKB-KW"/>
</dbReference>
<dbReference type="AlphaFoldDB" id="A0A9J6QSA0"/>
<feature type="modified residue" description="Glycine radical" evidence="3">
    <location>
        <position position="777"/>
    </location>
</feature>
<evidence type="ECO:0000256" key="2">
    <source>
        <dbReference type="ARBA" id="ARBA00023239"/>
    </source>
</evidence>
<comment type="caution">
    <text evidence="6">The sequence shown here is derived from an EMBL/GenBank/DDBJ whole genome shotgun (WGS) entry which is preliminary data.</text>
</comment>
<accession>A0A9J6QSA0</accession>
<keyword evidence="7" id="KW-1185">Reference proteome</keyword>
<dbReference type="InterPro" id="IPR004184">
    <property type="entry name" value="PFL_dom"/>
</dbReference>
<dbReference type="EMBL" id="JAOSHN010000003">
    <property type="protein sequence ID" value="MCU7378348.1"/>
    <property type="molecule type" value="Genomic_DNA"/>
</dbReference>
<dbReference type="PROSITE" id="PS51554">
    <property type="entry name" value="PFL"/>
    <property type="match status" value="1"/>
</dbReference>
<keyword evidence="2" id="KW-0456">Lyase</keyword>
<dbReference type="PANTHER" id="PTHR43641">
    <property type="entry name" value="FORMATE ACETYLTRANSFERASE 3-RELATED"/>
    <property type="match status" value="1"/>
</dbReference>
<feature type="domain" description="PFL" evidence="5">
    <location>
        <begin position="17"/>
        <end position="674"/>
    </location>
</feature>
<evidence type="ECO:0000313" key="6">
    <source>
        <dbReference type="EMBL" id="MCU7378348.1"/>
    </source>
</evidence>
<evidence type="ECO:0000259" key="5">
    <source>
        <dbReference type="PROSITE" id="PS51554"/>
    </source>
</evidence>
<dbReference type="Proteomes" id="UP001065549">
    <property type="component" value="Unassembled WGS sequence"/>
</dbReference>
<keyword evidence="1 3" id="KW-0556">Organic radical</keyword>
<proteinExistence type="predicted"/>
<reference evidence="6" key="1">
    <citation type="submission" date="2022-09" db="EMBL/GenBank/DDBJ databases">
        <title>Culturomic study of gut microbiota in children with autism spectrum disorder.</title>
        <authorList>
            <person name="Efimov B.A."/>
            <person name="Chaplin A.V."/>
            <person name="Sokolova S.R."/>
            <person name="Pikina A.P."/>
            <person name="Korzhanova M."/>
            <person name="Belova V."/>
            <person name="Korostin D."/>
        </authorList>
    </citation>
    <scope>NUCLEOTIDE SEQUENCE</scope>
    <source>
        <strain evidence="6">ASD5510</strain>
    </source>
</reference>
<evidence type="ECO:0000256" key="1">
    <source>
        <dbReference type="ARBA" id="ARBA00022818"/>
    </source>
</evidence>
<name>A0A9J6QSA0_9FIRM</name>
<dbReference type="Gene3D" id="3.20.70.20">
    <property type="match status" value="1"/>
</dbReference>
<dbReference type="InterPro" id="IPR010098">
    <property type="entry name" value="PFL2/GDeHydtase_fam"/>
</dbReference>
<dbReference type="NCBIfam" id="TIGR01774">
    <property type="entry name" value="PFL2-3"/>
    <property type="match status" value="1"/>
</dbReference>
<protein>
    <submittedName>
        <fullName evidence="6">Formate C-acetyltransferase/glycerol dehydratase family glycyl radical enzyme</fullName>
    </submittedName>
</protein>
<dbReference type="Pfam" id="PF02901">
    <property type="entry name" value="PFL-like"/>
    <property type="match status" value="1"/>
</dbReference>
<feature type="domain" description="Glycine radical" evidence="4">
    <location>
        <begin position="681"/>
        <end position="801"/>
    </location>
</feature>
<organism evidence="6 7">
    <name type="scientific">Hominibacterium faecale</name>
    <dbReference type="NCBI Taxonomy" id="2839743"/>
    <lineage>
        <taxon>Bacteria</taxon>
        <taxon>Bacillati</taxon>
        <taxon>Bacillota</taxon>
        <taxon>Clostridia</taxon>
        <taxon>Peptostreptococcales</taxon>
        <taxon>Anaerovoracaceae</taxon>
        <taxon>Hominibacterium</taxon>
    </lineage>
</organism>
<dbReference type="Pfam" id="PF01228">
    <property type="entry name" value="Gly_radical"/>
    <property type="match status" value="1"/>
</dbReference>
<dbReference type="InterPro" id="IPR019777">
    <property type="entry name" value="Form_AcTrfase_GR_CS"/>
</dbReference>
<evidence type="ECO:0000313" key="7">
    <source>
        <dbReference type="Proteomes" id="UP001065549"/>
    </source>
</evidence>
<dbReference type="PANTHER" id="PTHR43641:SF2">
    <property type="entry name" value="DEHYDRATASE YBIW-RELATED"/>
    <property type="match status" value="1"/>
</dbReference>
<dbReference type="RefSeq" id="WP_148395960.1">
    <property type="nucleotide sequence ID" value="NZ_JAOSHN010000003.1"/>
</dbReference>